<dbReference type="Pfam" id="PF00622">
    <property type="entry name" value="SPRY"/>
    <property type="match status" value="1"/>
</dbReference>
<evidence type="ECO:0000313" key="2">
    <source>
        <dbReference type="Proteomes" id="UP000887572"/>
    </source>
</evidence>
<evidence type="ECO:0000313" key="3">
    <source>
        <dbReference type="WBParaSite" id="Gr19_v10_g1396.t1"/>
    </source>
</evidence>
<proteinExistence type="predicted"/>
<dbReference type="InterPro" id="IPR003877">
    <property type="entry name" value="SPRY_dom"/>
</dbReference>
<reference evidence="3" key="1">
    <citation type="submission" date="2022-11" db="UniProtKB">
        <authorList>
            <consortium name="WormBaseParasite"/>
        </authorList>
    </citation>
    <scope>IDENTIFICATION</scope>
</reference>
<dbReference type="PROSITE" id="PS50188">
    <property type="entry name" value="B302_SPRY"/>
    <property type="match status" value="1"/>
</dbReference>
<organism evidence="2 3">
    <name type="scientific">Globodera rostochiensis</name>
    <name type="common">Golden nematode worm</name>
    <name type="synonym">Heterodera rostochiensis</name>
    <dbReference type="NCBI Taxonomy" id="31243"/>
    <lineage>
        <taxon>Eukaryota</taxon>
        <taxon>Metazoa</taxon>
        <taxon>Ecdysozoa</taxon>
        <taxon>Nematoda</taxon>
        <taxon>Chromadorea</taxon>
        <taxon>Rhabditida</taxon>
        <taxon>Tylenchina</taxon>
        <taxon>Tylenchomorpha</taxon>
        <taxon>Tylenchoidea</taxon>
        <taxon>Heteroderidae</taxon>
        <taxon>Heteroderinae</taxon>
        <taxon>Globodera</taxon>
    </lineage>
</organism>
<dbReference type="Gene3D" id="2.60.120.920">
    <property type="match status" value="1"/>
</dbReference>
<dbReference type="AlphaFoldDB" id="A0A914H7L6"/>
<dbReference type="WBParaSite" id="Gr19_v10_g1396.t1">
    <property type="protein sequence ID" value="Gr19_v10_g1396.t1"/>
    <property type="gene ID" value="Gr19_v10_g1396"/>
</dbReference>
<keyword evidence="2" id="KW-1185">Reference proteome</keyword>
<dbReference type="InterPro" id="IPR001870">
    <property type="entry name" value="B30.2/SPRY"/>
</dbReference>
<evidence type="ECO:0000259" key="1">
    <source>
        <dbReference type="PROSITE" id="PS50188"/>
    </source>
</evidence>
<feature type="domain" description="B30.2/SPRY" evidence="1">
    <location>
        <begin position="1"/>
        <end position="90"/>
    </location>
</feature>
<name>A0A914H7L6_GLORO</name>
<sequence length="90" mass="10132">MLNFFPNRWDPTACHGGLSIIEPKRLIVQHKRKNYVGDVVGCGVDLATRQIIYTKNGRRLETAGLFVDSAADLFPSKIEANFGPAFEYKF</sequence>
<dbReference type="Proteomes" id="UP000887572">
    <property type="component" value="Unplaced"/>
</dbReference>
<accession>A0A914H7L6</accession>
<dbReference type="InterPro" id="IPR043136">
    <property type="entry name" value="B30.2/SPRY_sf"/>
</dbReference>
<protein>
    <submittedName>
        <fullName evidence="3">B30.2/SPRY domain-containing protein</fullName>
    </submittedName>
</protein>